<dbReference type="CDD" id="cd05153">
    <property type="entry name" value="HomoserineK_II"/>
    <property type="match status" value="1"/>
</dbReference>
<dbReference type="InterPro" id="IPR002575">
    <property type="entry name" value="Aminoglycoside_PTrfase"/>
</dbReference>
<evidence type="ECO:0000256" key="2">
    <source>
        <dbReference type="ARBA" id="ARBA00022679"/>
    </source>
</evidence>
<comment type="pathway">
    <text evidence="8">Amino-acid biosynthesis; L-threonine biosynthesis; L-threonine from L-aspartate: step 4/5.</text>
</comment>
<evidence type="ECO:0000256" key="9">
    <source>
        <dbReference type="NCBIfam" id="TIGR00938"/>
    </source>
</evidence>
<proteinExistence type="inferred from homology"/>
<name>A0AAU7X4X2_9HYPH</name>
<evidence type="ECO:0000256" key="3">
    <source>
        <dbReference type="ARBA" id="ARBA00022697"/>
    </source>
</evidence>
<keyword evidence="3 8" id="KW-0791">Threonine biosynthesis</keyword>
<evidence type="ECO:0000313" key="11">
    <source>
        <dbReference type="EMBL" id="XBY43136.1"/>
    </source>
</evidence>
<dbReference type="EMBL" id="CP158568">
    <property type="protein sequence ID" value="XBY43136.1"/>
    <property type="molecule type" value="Genomic_DNA"/>
</dbReference>
<dbReference type="GO" id="GO:0009088">
    <property type="term" value="P:threonine biosynthetic process"/>
    <property type="evidence" value="ECO:0007669"/>
    <property type="project" value="UniProtKB-UniRule"/>
</dbReference>
<dbReference type="NCBIfam" id="NF003558">
    <property type="entry name" value="PRK05231.1"/>
    <property type="match status" value="1"/>
</dbReference>
<feature type="domain" description="Aminoglycoside phosphotransferase" evidence="10">
    <location>
        <begin position="28"/>
        <end position="257"/>
    </location>
</feature>
<dbReference type="PANTHER" id="PTHR21064:SF6">
    <property type="entry name" value="AMINOGLYCOSIDE PHOSPHOTRANSFERASE DOMAIN-CONTAINING PROTEIN"/>
    <property type="match status" value="1"/>
</dbReference>
<evidence type="ECO:0000256" key="7">
    <source>
        <dbReference type="ARBA" id="ARBA00038240"/>
    </source>
</evidence>
<dbReference type="Gene3D" id="3.90.1200.10">
    <property type="match status" value="1"/>
</dbReference>
<accession>A0AAU7X4X2</accession>
<dbReference type="Gene3D" id="3.30.200.20">
    <property type="entry name" value="Phosphorylase Kinase, domain 1"/>
    <property type="match status" value="1"/>
</dbReference>
<evidence type="ECO:0000256" key="5">
    <source>
        <dbReference type="ARBA" id="ARBA00022777"/>
    </source>
</evidence>
<evidence type="ECO:0000259" key="10">
    <source>
        <dbReference type="Pfam" id="PF01636"/>
    </source>
</evidence>
<dbReference type="PANTHER" id="PTHR21064">
    <property type="entry name" value="AMINOGLYCOSIDE PHOSPHOTRANSFERASE DOMAIN-CONTAINING PROTEIN-RELATED"/>
    <property type="match status" value="1"/>
</dbReference>
<protein>
    <recommendedName>
        <fullName evidence="8 9">Homoserine kinase</fullName>
        <shortName evidence="8">HK</shortName>
        <shortName evidence="8">HSK</shortName>
        <ecNumber evidence="8 9">2.7.1.39</ecNumber>
    </recommendedName>
</protein>
<evidence type="ECO:0000256" key="6">
    <source>
        <dbReference type="ARBA" id="ARBA00022840"/>
    </source>
</evidence>
<dbReference type="SUPFAM" id="SSF56112">
    <property type="entry name" value="Protein kinase-like (PK-like)"/>
    <property type="match status" value="1"/>
</dbReference>
<keyword evidence="2 8" id="KW-0808">Transferase</keyword>
<evidence type="ECO:0000256" key="8">
    <source>
        <dbReference type="HAMAP-Rule" id="MF_00301"/>
    </source>
</evidence>
<dbReference type="GO" id="GO:0004413">
    <property type="term" value="F:homoserine kinase activity"/>
    <property type="evidence" value="ECO:0007669"/>
    <property type="project" value="UniProtKB-UniRule"/>
</dbReference>
<dbReference type="AlphaFoldDB" id="A0AAU7X4X2"/>
<comment type="catalytic activity">
    <reaction evidence="8">
        <text>L-homoserine + ATP = O-phospho-L-homoserine + ADP + H(+)</text>
        <dbReference type="Rhea" id="RHEA:13985"/>
        <dbReference type="ChEBI" id="CHEBI:15378"/>
        <dbReference type="ChEBI" id="CHEBI:30616"/>
        <dbReference type="ChEBI" id="CHEBI:57476"/>
        <dbReference type="ChEBI" id="CHEBI:57590"/>
        <dbReference type="ChEBI" id="CHEBI:456216"/>
        <dbReference type="EC" id="2.7.1.39"/>
    </reaction>
</comment>
<dbReference type="KEGG" id="mflg:ABS361_13610"/>
<evidence type="ECO:0000256" key="1">
    <source>
        <dbReference type="ARBA" id="ARBA00022605"/>
    </source>
</evidence>
<keyword evidence="6 8" id="KW-0067">ATP-binding</keyword>
<dbReference type="InterPro" id="IPR050249">
    <property type="entry name" value="Pseudomonas-type_ThrB"/>
</dbReference>
<comment type="similarity">
    <text evidence="7 8">Belongs to the pseudomonas-type ThrB family.</text>
</comment>
<dbReference type="EC" id="2.7.1.39" evidence="8 9"/>
<dbReference type="InterPro" id="IPR005280">
    <property type="entry name" value="Homoserine_kinase_II"/>
</dbReference>
<dbReference type="InterPro" id="IPR011009">
    <property type="entry name" value="Kinase-like_dom_sf"/>
</dbReference>
<sequence length="336" mass="36769">MAVYTEVSDDALVRFVAGYDIGTVLSSKGIAEGVENSNYLLHTDRGNYILTLYEKRVDPGDLPFFLGLMEHLASRGITCPLPVKNRAGEALGELAGRPAAIISFLDGMWVRRPTAAHCAEVGEALARFHLAGADFPIRRPNALTLPSWRPLFERSRARADEVAPGLSADILAELDHLEAAWPSDLPAGVIHADLFPDNVFFIGQDLSGLIDFYFACNDFLAFDIATCLNSWCFEPDLAFNITKGRAILSAYERVRPLTDRERTSLPLLCRGSALRFLLTRLYDWLNVPPGALVKPKDPIEYLRKLRFHRTIADASGYGLALDAPPSAGVVPAGAAS</sequence>
<gene>
    <name evidence="8" type="primary">thrB</name>
    <name evidence="11" type="ORF">ABS361_13610</name>
</gene>
<dbReference type="RefSeq" id="WP_407048238.1">
    <property type="nucleotide sequence ID" value="NZ_CP158568.1"/>
</dbReference>
<keyword evidence="4 8" id="KW-0547">Nucleotide-binding</keyword>
<dbReference type="GO" id="GO:0005524">
    <property type="term" value="F:ATP binding"/>
    <property type="evidence" value="ECO:0007669"/>
    <property type="project" value="UniProtKB-KW"/>
</dbReference>
<organism evidence="11">
    <name type="scientific">Methyloraptor flagellatus</name>
    <dbReference type="NCBI Taxonomy" id="3162530"/>
    <lineage>
        <taxon>Bacteria</taxon>
        <taxon>Pseudomonadati</taxon>
        <taxon>Pseudomonadota</taxon>
        <taxon>Alphaproteobacteria</taxon>
        <taxon>Hyphomicrobiales</taxon>
        <taxon>Ancalomicrobiaceae</taxon>
        <taxon>Methyloraptor</taxon>
    </lineage>
</organism>
<keyword evidence="1 8" id="KW-0028">Amino-acid biosynthesis</keyword>
<dbReference type="NCBIfam" id="TIGR00938">
    <property type="entry name" value="thrB_alt"/>
    <property type="match status" value="1"/>
</dbReference>
<dbReference type="Pfam" id="PF01636">
    <property type="entry name" value="APH"/>
    <property type="match status" value="1"/>
</dbReference>
<dbReference type="HAMAP" id="MF_00301">
    <property type="entry name" value="Homoser_kinase_2"/>
    <property type="match status" value="1"/>
</dbReference>
<keyword evidence="5 8" id="KW-0418">Kinase</keyword>
<evidence type="ECO:0000256" key="4">
    <source>
        <dbReference type="ARBA" id="ARBA00022741"/>
    </source>
</evidence>
<reference evidence="11" key="1">
    <citation type="submission" date="2024-06" db="EMBL/GenBank/DDBJ databases">
        <title>Methylostella associata gen. nov., sp. nov., a novel Ancalomicrobiaceae-affiliated facultatively methylotrophic bacteria that feed on methanotrophs of the genus Methylococcus.</title>
        <authorList>
            <person name="Saltykova V."/>
            <person name="Danilova O.V."/>
            <person name="Oshkin I.Y."/>
            <person name="Belova S.E."/>
            <person name="Pimenov N.V."/>
            <person name="Dedysh S.N."/>
        </authorList>
    </citation>
    <scope>NUCLEOTIDE SEQUENCE</scope>
    <source>
        <strain evidence="11">S20</strain>
    </source>
</reference>